<organism evidence="2 3">
    <name type="scientific">Ophiocordyceps polyrhachis-furcata BCC 54312</name>
    <dbReference type="NCBI Taxonomy" id="1330021"/>
    <lineage>
        <taxon>Eukaryota</taxon>
        <taxon>Fungi</taxon>
        <taxon>Dikarya</taxon>
        <taxon>Ascomycota</taxon>
        <taxon>Pezizomycotina</taxon>
        <taxon>Sordariomycetes</taxon>
        <taxon>Hypocreomycetidae</taxon>
        <taxon>Hypocreales</taxon>
        <taxon>Ophiocordycipitaceae</taxon>
        <taxon>Ophiocordyceps</taxon>
    </lineage>
</organism>
<dbReference type="EMBL" id="LKCN02000015">
    <property type="protein sequence ID" value="RCI09380.1"/>
    <property type="molecule type" value="Genomic_DNA"/>
</dbReference>
<evidence type="ECO:0000313" key="2">
    <source>
        <dbReference type="EMBL" id="RCI09380.1"/>
    </source>
</evidence>
<proteinExistence type="predicted"/>
<reference evidence="2 3" key="1">
    <citation type="journal article" date="2015" name="BMC Genomics">
        <title>Insights from the genome of Ophiocordyceps polyrhachis-furcata to pathogenicity and host specificity in insect fungi.</title>
        <authorList>
            <person name="Wichadakul D."/>
            <person name="Kobmoo N."/>
            <person name="Ingsriswang S."/>
            <person name="Tangphatsornruang S."/>
            <person name="Chantasingh D."/>
            <person name="Luangsa-ard J.J."/>
            <person name="Eurwilaichitr L."/>
        </authorList>
    </citation>
    <scope>NUCLEOTIDE SEQUENCE [LARGE SCALE GENOMIC DNA]</scope>
    <source>
        <strain evidence="2 3">BCC 54312</strain>
    </source>
</reference>
<sequence length="123" mass="13815">MKMLFGIQTVLLSLFATASLAFRLETVQRCTQLAIVSDCGVEGRVYTDQTEIEVSVGDGCSKPKGNRSINRICVDWENKRAHVTLRHDLRKRCLKQLPVVRCASDGPGPSWCFKNTWQEVPCT</sequence>
<evidence type="ECO:0008006" key="4">
    <source>
        <dbReference type="Google" id="ProtNLM"/>
    </source>
</evidence>
<evidence type="ECO:0000313" key="3">
    <source>
        <dbReference type="Proteomes" id="UP000253664"/>
    </source>
</evidence>
<dbReference type="OrthoDB" id="4860686at2759"/>
<keyword evidence="1" id="KW-0732">Signal</keyword>
<gene>
    <name evidence="2" type="ORF">L249_3709</name>
</gene>
<feature type="signal peptide" evidence="1">
    <location>
        <begin position="1"/>
        <end position="21"/>
    </location>
</feature>
<dbReference type="Proteomes" id="UP000253664">
    <property type="component" value="Unassembled WGS sequence"/>
</dbReference>
<comment type="caution">
    <text evidence="2">The sequence shown here is derived from an EMBL/GenBank/DDBJ whole genome shotgun (WGS) entry which is preliminary data.</text>
</comment>
<name>A0A367L4N4_9HYPO</name>
<evidence type="ECO:0000256" key="1">
    <source>
        <dbReference type="SAM" id="SignalP"/>
    </source>
</evidence>
<protein>
    <recommendedName>
        <fullName evidence="4">Secreted protein</fullName>
    </recommendedName>
</protein>
<feature type="chain" id="PRO_5016719138" description="Secreted protein" evidence="1">
    <location>
        <begin position="22"/>
        <end position="123"/>
    </location>
</feature>
<accession>A0A367L4N4</accession>
<keyword evidence="3" id="KW-1185">Reference proteome</keyword>
<dbReference type="AlphaFoldDB" id="A0A367L4N4"/>